<evidence type="ECO:0000256" key="4">
    <source>
        <dbReference type="ARBA" id="ARBA00022741"/>
    </source>
</evidence>
<evidence type="ECO:0000256" key="10">
    <source>
        <dbReference type="SAM" id="Phobius"/>
    </source>
</evidence>
<feature type="transmembrane region" description="Helical" evidence="10">
    <location>
        <begin position="507"/>
        <end position="525"/>
    </location>
</feature>
<keyword evidence="4" id="KW-0547">Nucleotide-binding</keyword>
<keyword evidence="6" id="KW-0067">ATP-binding</keyword>
<name>A0A7J6TLS4_PEROL</name>
<dbReference type="InterPro" id="IPR029044">
    <property type="entry name" value="Nucleotide-diphossugar_trans"/>
</dbReference>
<accession>A0A7J6TLS4</accession>
<feature type="transmembrane region" description="Helical" evidence="10">
    <location>
        <begin position="471"/>
        <end position="495"/>
    </location>
</feature>
<sequence length="1222" mass="137273">MTDHRSRAGGWADDALPVKVLPVKEYIKEFEKEHPEVVRRGQSEDQQQQLVPQPPSTANLRIKDSDSCMASCRYALYKQAELESSLDASMVEGSQEREVHRRVVWRCTDLSSETEVALKVVDCNAVGNESLKGIEKEIELTAKARSAMGKLCPKFYEAFRVDLPDPLVPSGRSFVKYLIMSMEFIDGVPLDKLIEFSLLNETVCAYVVYNILLALTDLHEKHIIHRDIKAANIMIGKSGRVVLCDFGVSRLLEKEAQALTFTGTPFWMAPEVIISYSLSQKSGGSGQVPGGMRAGYDCRADIWSLGVTAVEACLGHPPHADKFARMPHMVYLTIVKDPPPTMDMAKFSDTYRDFLDHCFQKCPDDRMTASQLLKHEWITEMKEYEKDVVKDRLISNVNTYLLWEAQQGEGVEESSEDDVAQEMAIGMGVYATFGSTRRRRAQPCRGFVRTALGVDVFIHGIPMPLDINWRLLVIAYTATVLVGLIVLQIVVGSIGLSTAAHFRGGHASLLGLTLPSSVAMVGAGHQKEALQKDRIRTSTTEAAKASPVRLTAPYGEVDKEPNSLHVVYACDKEQMEALKASVASLVSNTAEPGRLHIHLLVGTASDHGNVAEVMGIPSALDSITLRGGTRVSLLLVESQTMMISNVDEAERGNIRAVENYARFYLDRILPMDSLDTVVVYLDADTIVLGDVAEVASALLGSGGAAVALAQRNEPTTMEAFLQPDKRCLDLDVKERIGNLRSKTAYNAGVMGIHLGRWKSLHIRDRVEQWISWHNKCRIWKGGSQPPLLLALYDLTADQQGAEQVMVELPSEWNFANLGWNFAATELAGQKVLHWNGPKKPWLQNGLYVEAWLPWRKNFDSMILSSSESTPSLLTDPSHRSVNTSAACQVNLLKQKSRTACVGGHSFGCYTPSELWVDKGCKGKFAVYRVPAETSDGPVLVEALFCKSRAGTLNVCDVVPEVPDGQPCETQILTTYFTQHKSDWQREGVRTKVKYKYMRKFYESARTVPGVRVEIIHDGLPEEFIANYTTDKIKFVYCDLHQYEQRLGVNDVRYYCFKERLRANPQWEFVFTTDLTDVFVKSNPCPYARRHRDRIFVGRETVDLPNHPWMEKRFRELSGKYYNWFQSMSPIGVEDKRIFNCGILGGTPPLLLRVFDRMLEVIEDPDLRIRKETPEAEVNVNMPALNWVLFTSYSPEAIQSDQPVHSRYKSWESDRTDVWFVHK</sequence>
<comment type="catalytic activity">
    <reaction evidence="8">
        <text>L-seryl-[protein] + ATP = O-phospho-L-seryl-[protein] + ADP + H(+)</text>
        <dbReference type="Rhea" id="RHEA:17989"/>
        <dbReference type="Rhea" id="RHEA-COMP:9863"/>
        <dbReference type="Rhea" id="RHEA-COMP:11604"/>
        <dbReference type="ChEBI" id="CHEBI:15378"/>
        <dbReference type="ChEBI" id="CHEBI:29999"/>
        <dbReference type="ChEBI" id="CHEBI:30616"/>
        <dbReference type="ChEBI" id="CHEBI:83421"/>
        <dbReference type="ChEBI" id="CHEBI:456216"/>
        <dbReference type="EC" id="2.7.11.1"/>
    </reaction>
</comment>
<dbReference type="InterPro" id="IPR050629">
    <property type="entry name" value="STE20/SPS1-PAK"/>
</dbReference>
<evidence type="ECO:0000313" key="13">
    <source>
        <dbReference type="Proteomes" id="UP000553632"/>
    </source>
</evidence>
<dbReference type="AlphaFoldDB" id="A0A7J6TLS4"/>
<dbReference type="PROSITE" id="PS50011">
    <property type="entry name" value="PROTEIN_KINASE_DOM"/>
    <property type="match status" value="1"/>
</dbReference>
<keyword evidence="3" id="KW-0808">Transferase</keyword>
<evidence type="ECO:0000256" key="9">
    <source>
        <dbReference type="SAM" id="MobiDB-lite"/>
    </source>
</evidence>
<dbReference type="InterPro" id="IPR021381">
    <property type="entry name" value="DUF3011"/>
</dbReference>
<evidence type="ECO:0000256" key="2">
    <source>
        <dbReference type="ARBA" id="ARBA00022527"/>
    </source>
</evidence>
<feature type="compositionally biased region" description="Polar residues" evidence="9">
    <location>
        <begin position="44"/>
        <end position="59"/>
    </location>
</feature>
<evidence type="ECO:0000313" key="12">
    <source>
        <dbReference type="EMBL" id="KAF4746249.1"/>
    </source>
</evidence>
<feature type="domain" description="Protein kinase" evidence="11">
    <location>
        <begin position="77"/>
        <end position="378"/>
    </location>
</feature>
<feature type="compositionally biased region" description="Basic and acidic residues" evidence="9">
    <location>
        <begin position="34"/>
        <end position="43"/>
    </location>
</feature>
<dbReference type="InterPro" id="IPR002495">
    <property type="entry name" value="Glyco_trans_8"/>
</dbReference>
<dbReference type="InterPro" id="IPR011009">
    <property type="entry name" value="Kinase-like_dom_sf"/>
</dbReference>
<proteinExistence type="inferred from homology"/>
<feature type="region of interest" description="Disordered" evidence="9">
    <location>
        <begin position="34"/>
        <end position="60"/>
    </location>
</feature>
<reference evidence="12 13" key="1">
    <citation type="submission" date="2020-04" db="EMBL/GenBank/DDBJ databases">
        <title>Perkinsus olseni comparative genomics.</title>
        <authorList>
            <person name="Bogema D.R."/>
        </authorList>
    </citation>
    <scope>NUCLEOTIDE SEQUENCE [LARGE SCALE GENOMIC DNA]</scope>
    <source>
        <strain evidence="12 13">ATCC PRA-207</strain>
    </source>
</reference>
<dbReference type="Gene3D" id="3.90.550.10">
    <property type="entry name" value="Spore Coat Polysaccharide Biosynthesis Protein SpsA, Chain A"/>
    <property type="match status" value="1"/>
</dbReference>
<dbReference type="Proteomes" id="UP000553632">
    <property type="component" value="Unassembled WGS sequence"/>
</dbReference>
<dbReference type="SUPFAM" id="SSF56112">
    <property type="entry name" value="Protein kinase-like (PK-like)"/>
    <property type="match status" value="1"/>
</dbReference>
<keyword evidence="13" id="KW-1185">Reference proteome</keyword>
<evidence type="ECO:0000256" key="7">
    <source>
        <dbReference type="ARBA" id="ARBA00047899"/>
    </source>
</evidence>
<dbReference type="Gene3D" id="1.10.510.10">
    <property type="entry name" value="Transferase(Phosphotransferase) domain 1"/>
    <property type="match status" value="1"/>
</dbReference>
<dbReference type="GO" id="GO:0005524">
    <property type="term" value="F:ATP binding"/>
    <property type="evidence" value="ECO:0007669"/>
    <property type="project" value="UniProtKB-KW"/>
</dbReference>
<evidence type="ECO:0000256" key="3">
    <source>
        <dbReference type="ARBA" id="ARBA00022679"/>
    </source>
</evidence>
<dbReference type="SUPFAM" id="SSF53448">
    <property type="entry name" value="Nucleotide-diphospho-sugar transferases"/>
    <property type="match status" value="1"/>
</dbReference>
<keyword evidence="10" id="KW-1133">Transmembrane helix</keyword>
<dbReference type="GO" id="GO:0005737">
    <property type="term" value="C:cytoplasm"/>
    <property type="evidence" value="ECO:0007669"/>
    <property type="project" value="TreeGrafter"/>
</dbReference>
<keyword evidence="5" id="KW-0418">Kinase</keyword>
<dbReference type="GO" id="GO:0004674">
    <property type="term" value="F:protein serine/threonine kinase activity"/>
    <property type="evidence" value="ECO:0007669"/>
    <property type="project" value="UniProtKB-KW"/>
</dbReference>
<dbReference type="PROSITE" id="PS00108">
    <property type="entry name" value="PROTEIN_KINASE_ST"/>
    <property type="match status" value="1"/>
</dbReference>
<dbReference type="EMBL" id="JABANO010009781">
    <property type="protein sequence ID" value="KAF4746249.1"/>
    <property type="molecule type" value="Genomic_DNA"/>
</dbReference>
<keyword evidence="2" id="KW-0723">Serine/threonine-protein kinase</keyword>
<evidence type="ECO:0000256" key="1">
    <source>
        <dbReference type="ARBA" id="ARBA00008874"/>
    </source>
</evidence>
<comment type="catalytic activity">
    <reaction evidence="7">
        <text>L-threonyl-[protein] + ATP = O-phospho-L-threonyl-[protein] + ADP + H(+)</text>
        <dbReference type="Rhea" id="RHEA:46608"/>
        <dbReference type="Rhea" id="RHEA-COMP:11060"/>
        <dbReference type="Rhea" id="RHEA-COMP:11605"/>
        <dbReference type="ChEBI" id="CHEBI:15378"/>
        <dbReference type="ChEBI" id="CHEBI:30013"/>
        <dbReference type="ChEBI" id="CHEBI:30616"/>
        <dbReference type="ChEBI" id="CHEBI:61977"/>
        <dbReference type="ChEBI" id="CHEBI:456216"/>
        <dbReference type="EC" id="2.7.11.1"/>
    </reaction>
</comment>
<evidence type="ECO:0000259" key="11">
    <source>
        <dbReference type="PROSITE" id="PS50011"/>
    </source>
</evidence>
<dbReference type="GO" id="GO:0016757">
    <property type="term" value="F:glycosyltransferase activity"/>
    <property type="evidence" value="ECO:0007669"/>
    <property type="project" value="InterPro"/>
</dbReference>
<dbReference type="SMART" id="SM00220">
    <property type="entry name" value="S_TKc"/>
    <property type="match status" value="1"/>
</dbReference>
<evidence type="ECO:0000256" key="8">
    <source>
        <dbReference type="ARBA" id="ARBA00048679"/>
    </source>
</evidence>
<dbReference type="PANTHER" id="PTHR48012">
    <property type="entry name" value="STERILE20-LIKE KINASE, ISOFORM B-RELATED"/>
    <property type="match status" value="1"/>
</dbReference>
<dbReference type="Pfam" id="PF00069">
    <property type="entry name" value="Pkinase"/>
    <property type="match status" value="1"/>
</dbReference>
<dbReference type="Pfam" id="PF11218">
    <property type="entry name" value="DUF3011"/>
    <property type="match status" value="1"/>
</dbReference>
<keyword evidence="10" id="KW-0472">Membrane</keyword>
<dbReference type="InterPro" id="IPR008271">
    <property type="entry name" value="Ser/Thr_kinase_AS"/>
</dbReference>
<dbReference type="InterPro" id="IPR000719">
    <property type="entry name" value="Prot_kinase_dom"/>
</dbReference>
<gene>
    <name evidence="12" type="ORF">FOZ63_016075</name>
</gene>
<dbReference type="PANTHER" id="PTHR48012:SF10">
    <property type="entry name" value="FI20177P1"/>
    <property type="match status" value="1"/>
</dbReference>
<evidence type="ECO:0000256" key="5">
    <source>
        <dbReference type="ARBA" id="ARBA00022777"/>
    </source>
</evidence>
<protein>
    <recommendedName>
        <fullName evidence="11">Protein kinase domain-containing protein</fullName>
    </recommendedName>
</protein>
<evidence type="ECO:0000256" key="6">
    <source>
        <dbReference type="ARBA" id="ARBA00022840"/>
    </source>
</evidence>
<comment type="caution">
    <text evidence="12">The sequence shown here is derived from an EMBL/GenBank/DDBJ whole genome shotgun (WGS) entry which is preliminary data.</text>
</comment>
<comment type="similarity">
    <text evidence="1">Belongs to the protein kinase superfamily. STE Ser/Thr protein kinase family. STE20 subfamily.</text>
</comment>
<organism evidence="12 13">
    <name type="scientific">Perkinsus olseni</name>
    <name type="common">Perkinsus atlanticus</name>
    <dbReference type="NCBI Taxonomy" id="32597"/>
    <lineage>
        <taxon>Eukaryota</taxon>
        <taxon>Sar</taxon>
        <taxon>Alveolata</taxon>
        <taxon>Perkinsozoa</taxon>
        <taxon>Perkinsea</taxon>
        <taxon>Perkinsida</taxon>
        <taxon>Perkinsidae</taxon>
        <taxon>Perkinsus</taxon>
    </lineage>
</organism>
<dbReference type="Pfam" id="PF01501">
    <property type="entry name" value="Glyco_transf_8"/>
    <property type="match status" value="1"/>
</dbReference>
<keyword evidence="10" id="KW-0812">Transmembrane</keyword>